<dbReference type="EMBL" id="BEGY01000001">
    <property type="protein sequence ID" value="GAX72662.1"/>
    <property type="molecule type" value="Genomic_DNA"/>
</dbReference>
<dbReference type="AlphaFoldDB" id="A0A250WPS8"/>
<dbReference type="GO" id="GO:0003676">
    <property type="term" value="F:nucleic acid binding"/>
    <property type="evidence" value="ECO:0007669"/>
    <property type="project" value="InterPro"/>
</dbReference>
<evidence type="ECO:0000313" key="3">
    <source>
        <dbReference type="EMBL" id="GAX72662.1"/>
    </source>
</evidence>
<evidence type="ECO:0000256" key="1">
    <source>
        <dbReference type="SAM" id="MobiDB-lite"/>
    </source>
</evidence>
<dbReference type="Pfam" id="PF01693">
    <property type="entry name" value="Cauli_VI"/>
    <property type="match status" value="1"/>
</dbReference>
<dbReference type="PANTHER" id="PTHR46387:SF2">
    <property type="entry name" value="RIBONUCLEASE HI"/>
    <property type="match status" value="1"/>
</dbReference>
<feature type="domain" description="RNase H type-1" evidence="2">
    <location>
        <begin position="215"/>
        <end position="360"/>
    </location>
</feature>
<keyword evidence="4" id="KW-1185">Reference proteome</keyword>
<dbReference type="GO" id="GO:0004523">
    <property type="term" value="F:RNA-DNA hybrid ribonuclease activity"/>
    <property type="evidence" value="ECO:0007669"/>
    <property type="project" value="InterPro"/>
</dbReference>
<dbReference type="Gene3D" id="3.40.970.10">
    <property type="entry name" value="Ribonuclease H1, N-terminal domain"/>
    <property type="match status" value="1"/>
</dbReference>
<protein>
    <recommendedName>
        <fullName evidence="2">RNase H type-1 domain-containing protein</fullName>
    </recommendedName>
</protein>
<name>A0A250WPS8_9CHLO</name>
<reference evidence="3 4" key="1">
    <citation type="submission" date="2017-08" db="EMBL/GenBank/DDBJ databases">
        <title>Acidophilic green algal genome provides insights into adaptation to an acidic environment.</title>
        <authorList>
            <person name="Hirooka S."/>
            <person name="Hirose Y."/>
            <person name="Kanesaki Y."/>
            <person name="Higuchi S."/>
            <person name="Fujiwara T."/>
            <person name="Onuma R."/>
            <person name="Era A."/>
            <person name="Ohbayashi R."/>
            <person name="Uzuka A."/>
            <person name="Nozaki H."/>
            <person name="Yoshikawa H."/>
            <person name="Miyagishima S.Y."/>
        </authorList>
    </citation>
    <scope>NUCLEOTIDE SEQUENCE [LARGE SCALE GENOMIC DNA]</scope>
    <source>
        <strain evidence="3 4">NIES-2499</strain>
    </source>
</reference>
<evidence type="ECO:0000259" key="2">
    <source>
        <dbReference type="PROSITE" id="PS50879"/>
    </source>
</evidence>
<evidence type="ECO:0000313" key="4">
    <source>
        <dbReference type="Proteomes" id="UP000232323"/>
    </source>
</evidence>
<comment type="caution">
    <text evidence="3">The sequence shown here is derived from an EMBL/GenBank/DDBJ whole genome shotgun (WGS) entry which is preliminary data.</text>
</comment>
<proteinExistence type="predicted"/>
<dbReference type="InterPro" id="IPR002156">
    <property type="entry name" value="RNaseH_domain"/>
</dbReference>
<dbReference type="Proteomes" id="UP000232323">
    <property type="component" value="Unassembled WGS sequence"/>
</dbReference>
<dbReference type="InterPro" id="IPR037056">
    <property type="entry name" value="RNase_H1_N_sf"/>
</dbReference>
<dbReference type="SUPFAM" id="SSF55658">
    <property type="entry name" value="L9 N-domain-like"/>
    <property type="match status" value="1"/>
</dbReference>
<dbReference type="Pfam" id="PF13456">
    <property type="entry name" value="RVT_3"/>
    <property type="match status" value="1"/>
</dbReference>
<dbReference type="InterPro" id="IPR012337">
    <property type="entry name" value="RNaseH-like_sf"/>
</dbReference>
<feature type="compositionally biased region" description="Low complexity" evidence="1">
    <location>
        <begin position="135"/>
        <end position="148"/>
    </location>
</feature>
<feature type="region of interest" description="Disordered" evidence="1">
    <location>
        <begin position="133"/>
        <end position="179"/>
    </location>
</feature>
<accession>A0A250WPS8</accession>
<dbReference type="OrthoDB" id="2016287at2759"/>
<sequence>MSRKLNSFRACSTSTEFYAVARGAEIGIFTCWIDVNPLVTKIKNSKHKKFKSYQDAERWMELNCSTADFLRWQTFKSSAVPSMSKESSDLFRSPKKQKDMEARIAVDSSFIQIAACSSSSGISNESLPQAGECRSAATASTSSSSNANGGLHHAPEKQARVRPRRVKNAEGQENSSIPSKLAAACNSEFTVINLPEDLPDKQNQDSTVHTTVHTMAKMTRLEFDGGSRGNPGVGGFGALLWEMGNSEKLMHILCGTCTLPISNNEAEYMGVLHGMEVAKQYNYMSLQLVGDSQLILHQISGKYRVSSDRLRPLHERVMKLKDHNFKDVSMKHVLRHLNKHADAIANVAQDAHLLATWLMEKMENNRPEPYIPQEQLSEFQKWLKMETPSLDLPSMLLRELPRLDHHHPSTITKWLCKKRSHGSANDACVSVRSDTRLDVGNRNDAVELSRDRSVIEELNLTVAIDGELFAYQLSAAIARISGSDTDIAEDQELLLTVLAVLTHALMRKRVVS</sequence>
<dbReference type="PROSITE" id="PS50879">
    <property type="entry name" value="RNASE_H_1"/>
    <property type="match status" value="1"/>
</dbReference>
<dbReference type="InterPro" id="IPR011320">
    <property type="entry name" value="RNase_H1_N"/>
</dbReference>
<dbReference type="PANTHER" id="PTHR46387">
    <property type="entry name" value="POLYNUCLEOTIDYL TRANSFERASE, RIBONUCLEASE H-LIKE SUPERFAMILY PROTEIN"/>
    <property type="match status" value="1"/>
</dbReference>
<dbReference type="Gene3D" id="3.30.420.10">
    <property type="entry name" value="Ribonuclease H-like superfamily/Ribonuclease H"/>
    <property type="match status" value="1"/>
</dbReference>
<dbReference type="STRING" id="1157962.A0A250WPS8"/>
<dbReference type="CDD" id="cd09279">
    <property type="entry name" value="RNase_HI_like"/>
    <property type="match status" value="1"/>
</dbReference>
<gene>
    <name evidence="3" type="ORF">CEUSTIGMA_g118.t1</name>
</gene>
<organism evidence="3 4">
    <name type="scientific">Chlamydomonas eustigma</name>
    <dbReference type="NCBI Taxonomy" id="1157962"/>
    <lineage>
        <taxon>Eukaryota</taxon>
        <taxon>Viridiplantae</taxon>
        <taxon>Chlorophyta</taxon>
        <taxon>core chlorophytes</taxon>
        <taxon>Chlorophyceae</taxon>
        <taxon>CS clade</taxon>
        <taxon>Chlamydomonadales</taxon>
        <taxon>Chlamydomonadaceae</taxon>
        <taxon>Chlamydomonas</taxon>
    </lineage>
</organism>
<dbReference type="InterPro" id="IPR009027">
    <property type="entry name" value="Ribosomal_bL9/RNase_H1_N"/>
</dbReference>
<dbReference type="InterPro" id="IPR036397">
    <property type="entry name" value="RNaseH_sf"/>
</dbReference>
<dbReference type="SUPFAM" id="SSF53098">
    <property type="entry name" value="Ribonuclease H-like"/>
    <property type="match status" value="1"/>
</dbReference>